<dbReference type="InterPro" id="IPR005650">
    <property type="entry name" value="BlaI_family"/>
</dbReference>
<keyword evidence="2" id="KW-0805">Transcription regulation</keyword>
<keyword evidence="3" id="KW-0238">DNA-binding</keyword>
<keyword evidence="4" id="KW-0804">Transcription</keyword>
<keyword evidence="6" id="KW-1185">Reference proteome</keyword>
<evidence type="ECO:0000256" key="4">
    <source>
        <dbReference type="ARBA" id="ARBA00023163"/>
    </source>
</evidence>
<evidence type="ECO:0000256" key="2">
    <source>
        <dbReference type="ARBA" id="ARBA00023015"/>
    </source>
</evidence>
<evidence type="ECO:0000256" key="3">
    <source>
        <dbReference type="ARBA" id="ARBA00023125"/>
    </source>
</evidence>
<sequence>MNNIETMSDAGWNVMRIFWTLGQGTSSDAIMYLKRKTDWKEATVKTLINRLQKKNFLKPDQSARPYVYQPVIAESEAIHQNVNRMFDSLCCMKKGKAIEDLISNSDISKGDIDDMMNLLKAKRETAPEKVECDCLGEV</sequence>
<organism evidence="5 6">
    <name type="scientific">Companilactobacillus versmoldensis DSM 14857 = KCTC 3814</name>
    <dbReference type="NCBI Taxonomy" id="1423815"/>
    <lineage>
        <taxon>Bacteria</taxon>
        <taxon>Bacillati</taxon>
        <taxon>Bacillota</taxon>
        <taxon>Bacilli</taxon>
        <taxon>Lactobacillales</taxon>
        <taxon>Lactobacillaceae</taxon>
        <taxon>Companilactobacillus</taxon>
    </lineage>
</organism>
<accession>A0A0R1SJX1</accession>
<evidence type="ECO:0000313" key="5">
    <source>
        <dbReference type="EMBL" id="KRL66275.1"/>
    </source>
</evidence>
<dbReference type="PATRIC" id="fig|1423815.3.peg.745"/>
<dbReference type="AlphaFoldDB" id="A0A0R1SJX1"/>
<dbReference type="STRING" id="1423815.FC27_GL000736"/>
<dbReference type="InterPro" id="IPR036388">
    <property type="entry name" value="WH-like_DNA-bd_sf"/>
</dbReference>
<dbReference type="eggNOG" id="COG3682">
    <property type="taxonomic scope" value="Bacteria"/>
</dbReference>
<gene>
    <name evidence="5" type="ORF">FC27_GL000736</name>
</gene>
<dbReference type="Pfam" id="PF03965">
    <property type="entry name" value="Penicillinase_R"/>
    <property type="match status" value="1"/>
</dbReference>
<dbReference type="NCBIfam" id="TIGR02698">
    <property type="entry name" value="CopY_TcrY"/>
    <property type="match status" value="1"/>
</dbReference>
<dbReference type="SUPFAM" id="SSF46785">
    <property type="entry name" value="Winged helix' DNA-binding domain"/>
    <property type="match status" value="1"/>
</dbReference>
<proteinExistence type="inferred from homology"/>
<reference evidence="5 6" key="1">
    <citation type="journal article" date="2015" name="Genome Announc.">
        <title>Expanding the biotechnology potential of lactobacilli through comparative genomics of 213 strains and associated genera.</title>
        <authorList>
            <person name="Sun Z."/>
            <person name="Harris H.M."/>
            <person name="McCann A."/>
            <person name="Guo C."/>
            <person name="Argimon S."/>
            <person name="Zhang W."/>
            <person name="Yang X."/>
            <person name="Jeffery I.B."/>
            <person name="Cooney J.C."/>
            <person name="Kagawa T.F."/>
            <person name="Liu W."/>
            <person name="Song Y."/>
            <person name="Salvetti E."/>
            <person name="Wrobel A."/>
            <person name="Rasinkangas P."/>
            <person name="Parkhill J."/>
            <person name="Rea M.C."/>
            <person name="O'Sullivan O."/>
            <person name="Ritari J."/>
            <person name="Douillard F.P."/>
            <person name="Paul Ross R."/>
            <person name="Yang R."/>
            <person name="Briner A.E."/>
            <person name="Felis G.E."/>
            <person name="de Vos W.M."/>
            <person name="Barrangou R."/>
            <person name="Klaenhammer T.R."/>
            <person name="Caufield P.W."/>
            <person name="Cui Y."/>
            <person name="Zhang H."/>
            <person name="O'Toole P.W."/>
        </authorList>
    </citation>
    <scope>NUCLEOTIDE SEQUENCE [LARGE SCALE GENOMIC DNA]</scope>
    <source>
        <strain evidence="5 6">DSM 14857</strain>
    </source>
</reference>
<evidence type="ECO:0000256" key="1">
    <source>
        <dbReference type="ARBA" id="ARBA00011046"/>
    </source>
</evidence>
<dbReference type="InterPro" id="IPR036390">
    <property type="entry name" value="WH_DNA-bd_sf"/>
</dbReference>
<evidence type="ECO:0000313" key="6">
    <source>
        <dbReference type="Proteomes" id="UP000051647"/>
    </source>
</evidence>
<dbReference type="GO" id="GO:0003677">
    <property type="term" value="F:DNA binding"/>
    <property type="evidence" value="ECO:0007669"/>
    <property type="project" value="UniProtKB-KW"/>
</dbReference>
<protein>
    <submittedName>
        <fullName evidence="5">Transcriptional regulator</fullName>
    </submittedName>
</protein>
<dbReference type="GO" id="GO:0045892">
    <property type="term" value="P:negative regulation of DNA-templated transcription"/>
    <property type="evidence" value="ECO:0007669"/>
    <property type="project" value="InterPro"/>
</dbReference>
<comment type="caution">
    <text evidence="5">The sequence shown here is derived from an EMBL/GenBank/DDBJ whole genome shotgun (WGS) entry which is preliminary data.</text>
</comment>
<dbReference type="Gene3D" id="1.10.10.10">
    <property type="entry name" value="Winged helix-like DNA-binding domain superfamily/Winged helix DNA-binding domain"/>
    <property type="match status" value="1"/>
</dbReference>
<comment type="similarity">
    <text evidence="1">Belongs to the BlaI transcriptional regulatory family.</text>
</comment>
<dbReference type="Proteomes" id="UP000051647">
    <property type="component" value="Unassembled WGS sequence"/>
</dbReference>
<dbReference type="InterPro" id="IPR014071">
    <property type="entry name" value="Cu_transp_CopY/TcrY"/>
</dbReference>
<dbReference type="RefSeq" id="WP_010624302.1">
    <property type="nucleotide sequence ID" value="NZ_AZFA01000017.1"/>
</dbReference>
<name>A0A0R1SJX1_9LACO</name>
<dbReference type="PIRSF" id="PIRSF019455">
    <property type="entry name" value="CopR_AtkY"/>
    <property type="match status" value="1"/>
</dbReference>
<dbReference type="EMBL" id="AZFA01000017">
    <property type="protein sequence ID" value="KRL66275.1"/>
    <property type="molecule type" value="Genomic_DNA"/>
</dbReference>
<dbReference type="OrthoDB" id="1849040at2"/>